<dbReference type="Gene3D" id="1.10.3210.10">
    <property type="entry name" value="Hypothetical protein af1432"/>
    <property type="match status" value="1"/>
</dbReference>
<evidence type="ECO:0000313" key="2">
    <source>
        <dbReference type="Proteomes" id="UP000001033"/>
    </source>
</evidence>
<evidence type="ECO:0000313" key="1">
    <source>
        <dbReference type="EMBL" id="BAG40869.1"/>
    </source>
</evidence>
<sequence length="95" mass="11214">MIDFYSDSLINKLFRTNVKFNTKIDLDRVEKAIFYAKKYHSNQKRDTGEPYYMHPLEVALMVADYSFETDTIITAILHDTLEDITLTKEKIVKVF</sequence>
<dbReference type="KEGG" id="ott:OTT_1411"/>
<proteinExistence type="predicted"/>
<dbReference type="AlphaFoldDB" id="B3CU22"/>
<reference evidence="2" key="1">
    <citation type="journal article" date="2008" name="DNA Res.">
        <title>The whole-genome sequencing of the obligate intracellular bacterium Orientia tsutsugamushi revealed massive gene amplification during reductive genome evolution.</title>
        <authorList>
            <person name="Nakayama K."/>
            <person name="Yamashita A."/>
            <person name="Kurokawa K."/>
            <person name="Morimoto T."/>
            <person name="Ogawa M."/>
            <person name="Fukuhara M."/>
            <person name="Urakami H."/>
            <person name="Ohnishi M."/>
            <person name="Uchiyama I."/>
            <person name="Ogura Y."/>
            <person name="Ooka T."/>
            <person name="Oshima K."/>
            <person name="Tamura A."/>
            <person name="Hattori M."/>
            <person name="Hayashi T."/>
        </authorList>
    </citation>
    <scope>NUCLEOTIDE SEQUENCE [LARGE SCALE GENOMIC DNA]</scope>
    <source>
        <strain evidence="2">Ikeda</strain>
    </source>
</reference>
<dbReference type="EMBL" id="AP008981">
    <property type="protein sequence ID" value="BAG40869.1"/>
    <property type="molecule type" value="Genomic_DNA"/>
</dbReference>
<accession>B3CU22</accession>
<gene>
    <name evidence="1" type="ordered locus">OTT_1411</name>
</gene>
<dbReference type="GO" id="GO:0005886">
    <property type="term" value="C:plasma membrane"/>
    <property type="evidence" value="ECO:0007669"/>
    <property type="project" value="TreeGrafter"/>
</dbReference>
<dbReference type="SUPFAM" id="SSF109604">
    <property type="entry name" value="HD-domain/PDEase-like"/>
    <property type="match status" value="1"/>
</dbReference>
<name>B3CU22_ORITI</name>
<dbReference type="PANTHER" id="PTHR21262:SF31">
    <property type="entry name" value="GTP PYROPHOSPHOKINASE"/>
    <property type="match status" value="1"/>
</dbReference>
<organism evidence="1 2">
    <name type="scientific">Orientia tsutsugamushi (strain Ikeda)</name>
    <name type="common">Rickettsia tsutsugamushi</name>
    <dbReference type="NCBI Taxonomy" id="334380"/>
    <lineage>
        <taxon>Bacteria</taxon>
        <taxon>Pseudomonadati</taxon>
        <taxon>Pseudomonadota</taxon>
        <taxon>Alphaproteobacteria</taxon>
        <taxon>Rickettsiales</taxon>
        <taxon>Rickettsiaceae</taxon>
        <taxon>Rickettsieae</taxon>
        <taxon>Orientia</taxon>
    </lineage>
</organism>
<dbReference type="PANTHER" id="PTHR21262">
    <property type="entry name" value="GUANOSINE-3',5'-BIS DIPHOSPHATE 3'-PYROPHOSPHOHYDROLASE"/>
    <property type="match status" value="1"/>
</dbReference>
<dbReference type="Pfam" id="PF13328">
    <property type="entry name" value="HD_4"/>
    <property type="match status" value="1"/>
</dbReference>
<dbReference type="HOGENOM" id="CLU_012300_6_3_5"/>
<dbReference type="Proteomes" id="UP000001033">
    <property type="component" value="Chromosome"/>
</dbReference>
<protein>
    <submittedName>
        <fullName evidence="1">RelA/SpoT-related protein</fullName>
    </submittedName>
</protein>